<dbReference type="NCBIfam" id="TIGR01891">
    <property type="entry name" value="amidohydrolases"/>
    <property type="match status" value="1"/>
</dbReference>
<dbReference type="CDD" id="cd05672">
    <property type="entry name" value="M20_ACY1L2-like"/>
    <property type="match status" value="1"/>
</dbReference>
<dbReference type="PANTHER" id="PTHR30575:SF0">
    <property type="entry name" value="XAA-ARG DIPEPTIDASE"/>
    <property type="match status" value="1"/>
</dbReference>
<dbReference type="SUPFAM" id="SSF53187">
    <property type="entry name" value="Zn-dependent exopeptidases"/>
    <property type="match status" value="1"/>
</dbReference>
<comment type="similarity">
    <text evidence="1">Belongs to the peptidase M20A family.</text>
</comment>
<dbReference type="FunCoup" id="A0A6P8IJB9">
    <property type="interactions" value="286"/>
</dbReference>
<dbReference type="PIRSF" id="PIRSF037226">
    <property type="entry name" value="Amidohydrolase_ACY1L2_prd"/>
    <property type="match status" value="1"/>
</dbReference>
<gene>
    <name evidence="4" type="primary">LOC116301875</name>
</gene>
<accession>A0A6P8IJB9</accession>
<dbReference type="InterPro" id="IPR036264">
    <property type="entry name" value="Bact_exopeptidase_dim_dom"/>
</dbReference>
<protein>
    <recommendedName>
        <fullName evidence="1">Peptidase M20 domain-containing protein 2</fullName>
    </recommendedName>
</protein>
<dbReference type="InterPro" id="IPR052030">
    <property type="entry name" value="Peptidase_M20/M20A_hydrolases"/>
</dbReference>
<proteinExistence type="inferred from homology"/>
<dbReference type="RefSeq" id="XP_031566899.1">
    <property type="nucleotide sequence ID" value="XM_031711039.1"/>
</dbReference>
<dbReference type="GeneID" id="116301875"/>
<dbReference type="FunFam" id="3.30.70.360:FF:000004">
    <property type="entry name" value="Peptidase M20 domain-containing protein 2"/>
    <property type="match status" value="1"/>
</dbReference>
<dbReference type="InterPro" id="IPR017439">
    <property type="entry name" value="Amidohydrolase"/>
</dbReference>
<dbReference type="InterPro" id="IPR002933">
    <property type="entry name" value="Peptidase_M20"/>
</dbReference>
<feature type="domain" description="Peptidase M20 dimerisation" evidence="2">
    <location>
        <begin position="178"/>
        <end position="271"/>
    </location>
</feature>
<dbReference type="PANTHER" id="PTHR30575">
    <property type="entry name" value="PEPTIDASE M20"/>
    <property type="match status" value="1"/>
</dbReference>
<evidence type="ECO:0000313" key="3">
    <source>
        <dbReference type="Proteomes" id="UP000515163"/>
    </source>
</evidence>
<evidence type="ECO:0000256" key="1">
    <source>
        <dbReference type="PIRNR" id="PIRNR037226"/>
    </source>
</evidence>
<dbReference type="Gene3D" id="3.30.70.360">
    <property type="match status" value="1"/>
</dbReference>
<evidence type="ECO:0000313" key="4">
    <source>
        <dbReference type="RefSeq" id="XP_031566899.1"/>
    </source>
</evidence>
<evidence type="ECO:0000259" key="2">
    <source>
        <dbReference type="Pfam" id="PF07687"/>
    </source>
</evidence>
<dbReference type="Pfam" id="PF07687">
    <property type="entry name" value="M20_dimer"/>
    <property type="match status" value="1"/>
</dbReference>
<dbReference type="AlphaFoldDB" id="A0A6P8IJB9"/>
<name>A0A6P8IJB9_ACTTE</name>
<reference evidence="4" key="1">
    <citation type="submission" date="2025-08" db="UniProtKB">
        <authorList>
            <consortium name="RefSeq"/>
        </authorList>
    </citation>
    <scope>IDENTIFICATION</scope>
    <source>
        <tissue evidence="4">Tentacle</tissue>
    </source>
</reference>
<keyword evidence="3" id="KW-1185">Reference proteome</keyword>
<organism evidence="3 4">
    <name type="scientific">Actinia tenebrosa</name>
    <name type="common">Australian red waratah sea anemone</name>
    <dbReference type="NCBI Taxonomy" id="6105"/>
    <lineage>
        <taxon>Eukaryota</taxon>
        <taxon>Metazoa</taxon>
        <taxon>Cnidaria</taxon>
        <taxon>Anthozoa</taxon>
        <taxon>Hexacorallia</taxon>
        <taxon>Actiniaria</taxon>
        <taxon>Actiniidae</taxon>
        <taxon>Actinia</taxon>
    </lineage>
</organism>
<dbReference type="InParanoid" id="A0A6P8IJB9"/>
<dbReference type="Proteomes" id="UP000515163">
    <property type="component" value="Unplaced"/>
</dbReference>
<dbReference type="OrthoDB" id="6119954at2759"/>
<sequence>MDERGLQTLKEIASKAIDNIEKELFDLNQKIWKTPELGFEEKFAHSALTDFLEKAGFEVSRGFGGLDTAFRAVSGKSHKLSVGILCEYDALPGIGHACGHNLISEAGVGAAIGLKAALEAAGIELGRVVVQGTPAEEGGGGKIIMINNGCFDDLDICMMVHPKPFNCIYPTCLARREVTVTYNGYAAHAAAFPWEGINALDAAIMAYNSVSVMRQQMKPTWRVHGILTNGGVKPNIIPDKTSLLYYIRTPTESEMDILRDKVQLCFEAAAKATGCSVNMVWSELSYSNVTTNEILGKLYQENAEQFGLTFPPRSEQEKAAVGSTDMGNVSHVKPSIHPYFDIDTAEPNHTEAFTAASGRKEAHRMTLIQCKVLASVALDVMCKKGLIKEVQDDFDRAHK</sequence>
<dbReference type="Pfam" id="PF01546">
    <property type="entry name" value="Peptidase_M20"/>
    <property type="match status" value="1"/>
</dbReference>
<dbReference type="InterPro" id="IPR017144">
    <property type="entry name" value="Xaa-Arg_dipeptidase"/>
</dbReference>
<dbReference type="KEGG" id="aten:116301875"/>
<dbReference type="SUPFAM" id="SSF55031">
    <property type="entry name" value="Bacterial exopeptidase dimerisation domain"/>
    <property type="match status" value="1"/>
</dbReference>
<dbReference type="GO" id="GO:0016805">
    <property type="term" value="F:dipeptidase activity"/>
    <property type="evidence" value="ECO:0007669"/>
    <property type="project" value="InterPro"/>
</dbReference>
<dbReference type="InterPro" id="IPR011650">
    <property type="entry name" value="Peptidase_M20_dimer"/>
</dbReference>
<dbReference type="Gene3D" id="3.40.630.10">
    <property type="entry name" value="Zn peptidases"/>
    <property type="match status" value="1"/>
</dbReference>